<dbReference type="EMBL" id="JBHILM010000012">
    <property type="protein sequence ID" value="MFB5681711.1"/>
    <property type="molecule type" value="Genomic_DNA"/>
</dbReference>
<sequence>MNVKNIFTINRKRLIMKDIGEWGVKYIMNINFFEHRKTIAQNLISFIRMKGYSKLSLSKLTGISRPTIDQILKAESPSQTTYNSQIRKIITTFDLPEDYFITLTQNMPEQPPSLAYAYSDHGADLEKSAVAQEMLDGLDNILDIYSMYLK</sequence>
<comment type="caution">
    <text evidence="1">The sequence shown here is derived from an EMBL/GenBank/DDBJ whole genome shotgun (WGS) entry which is preliminary data.</text>
</comment>
<proteinExistence type="predicted"/>
<protein>
    <submittedName>
        <fullName evidence="1">XRE family transcriptional regulator</fullName>
    </submittedName>
</protein>
<evidence type="ECO:0000313" key="1">
    <source>
        <dbReference type="EMBL" id="MFB5681711.1"/>
    </source>
</evidence>
<organism evidence="1 2">
    <name type="scientific">Paenibacillus terreus</name>
    <dbReference type="NCBI Taxonomy" id="1387834"/>
    <lineage>
        <taxon>Bacteria</taxon>
        <taxon>Bacillati</taxon>
        <taxon>Bacillota</taxon>
        <taxon>Bacilli</taxon>
        <taxon>Bacillales</taxon>
        <taxon>Paenibacillaceae</taxon>
        <taxon>Paenibacillus</taxon>
    </lineage>
</organism>
<dbReference type="RefSeq" id="WP_375533170.1">
    <property type="nucleotide sequence ID" value="NZ_JBHIRX010000017.1"/>
</dbReference>
<name>A0ABV5B7N9_9BACL</name>
<reference evidence="1 2" key="1">
    <citation type="submission" date="2024-09" db="EMBL/GenBank/DDBJ databases">
        <authorList>
            <person name="Ruan L."/>
        </authorList>
    </citation>
    <scope>NUCLEOTIDE SEQUENCE [LARGE SCALE GENOMIC DNA]</scope>
    <source>
        <strain evidence="1 2">D33</strain>
    </source>
</reference>
<gene>
    <name evidence="1" type="ORF">ACE3NQ_12375</name>
</gene>
<dbReference type="Gene3D" id="1.10.260.40">
    <property type="entry name" value="lambda repressor-like DNA-binding domains"/>
    <property type="match status" value="1"/>
</dbReference>
<evidence type="ECO:0000313" key="2">
    <source>
        <dbReference type="Proteomes" id="UP001580407"/>
    </source>
</evidence>
<keyword evidence="2" id="KW-1185">Reference proteome</keyword>
<dbReference type="Proteomes" id="UP001580407">
    <property type="component" value="Unassembled WGS sequence"/>
</dbReference>
<accession>A0ABV5B7N9</accession>
<dbReference type="SUPFAM" id="SSF47413">
    <property type="entry name" value="lambda repressor-like DNA-binding domains"/>
    <property type="match status" value="1"/>
</dbReference>
<dbReference type="InterPro" id="IPR010982">
    <property type="entry name" value="Lambda_DNA-bd_dom_sf"/>
</dbReference>